<sequence length="196" mass="23091">MPCARLTRTCCTAAATRLTVCFWKSIRRLSMSMSTRRRPRSASATRARCTSLSSMPCSGCCRVRWQPRQRRLRRCRQQTSRHRAGPIIRRARPRPSARPSPARQRTRVLSALANLPATVLTWRSRRPRKSRIHCRQPPKPKQRRLVMPSRNCTASTSWRRTTRVWWSWTCMRRTNASCTRSSNTHSTSKDWRRRRC</sequence>
<dbReference type="EMBL" id="JDVG02000038">
    <property type="protein sequence ID" value="KFB74420.1"/>
    <property type="molecule type" value="Genomic_DNA"/>
</dbReference>
<name>A0A080M263_9PROT</name>
<proteinExistence type="predicted"/>
<feature type="region of interest" description="Disordered" evidence="1">
    <location>
        <begin position="177"/>
        <end position="196"/>
    </location>
</feature>
<feature type="compositionally biased region" description="Basic residues" evidence="1">
    <location>
        <begin position="73"/>
        <end position="95"/>
    </location>
</feature>
<evidence type="ECO:0000256" key="1">
    <source>
        <dbReference type="SAM" id="MobiDB-lite"/>
    </source>
</evidence>
<accession>A0A080M263</accession>
<dbReference type="Proteomes" id="UP000020077">
    <property type="component" value="Unassembled WGS sequence"/>
</dbReference>
<reference evidence="2 3" key="1">
    <citation type="submission" date="2014-02" db="EMBL/GenBank/DDBJ databases">
        <title>Expanding our view of genomic diversity in Candidatus Accumulibacter clades.</title>
        <authorList>
            <person name="Skennerton C.T."/>
            <person name="Barr J.J."/>
            <person name="Slater F.R."/>
            <person name="Bond P.L."/>
            <person name="Tyson G.W."/>
        </authorList>
    </citation>
    <scope>NUCLEOTIDE SEQUENCE [LARGE SCALE GENOMIC DNA]</scope>
    <source>
        <strain evidence="3">BA-91</strain>
    </source>
</reference>
<protein>
    <submittedName>
        <fullName evidence="2">Uncharacterized protein</fullName>
    </submittedName>
</protein>
<feature type="compositionally biased region" description="Polar residues" evidence="1">
    <location>
        <begin position="177"/>
        <end position="186"/>
    </location>
</feature>
<dbReference type="AlphaFoldDB" id="A0A080M263"/>
<gene>
    <name evidence="2" type="ORF">AW09_000272</name>
</gene>
<organism evidence="2 3">
    <name type="scientific">Candidatus Accumulibacter phosphatis</name>
    <dbReference type="NCBI Taxonomy" id="327160"/>
    <lineage>
        <taxon>Bacteria</taxon>
        <taxon>Pseudomonadati</taxon>
        <taxon>Pseudomonadota</taxon>
        <taxon>Betaproteobacteria</taxon>
        <taxon>Candidatus Accumulibacter</taxon>
    </lineage>
</organism>
<evidence type="ECO:0000313" key="3">
    <source>
        <dbReference type="Proteomes" id="UP000020077"/>
    </source>
</evidence>
<feature type="region of interest" description="Disordered" evidence="1">
    <location>
        <begin position="73"/>
        <end position="104"/>
    </location>
</feature>
<comment type="caution">
    <text evidence="2">The sequence shown here is derived from an EMBL/GenBank/DDBJ whole genome shotgun (WGS) entry which is preliminary data.</text>
</comment>
<evidence type="ECO:0000313" key="2">
    <source>
        <dbReference type="EMBL" id="KFB74420.1"/>
    </source>
</evidence>